<feature type="compositionally biased region" description="Polar residues" evidence="1">
    <location>
        <begin position="406"/>
        <end position="419"/>
    </location>
</feature>
<evidence type="ECO:0000313" key="2">
    <source>
        <dbReference type="EMBL" id="CAL8073775.1"/>
    </source>
</evidence>
<reference evidence="2 3" key="1">
    <citation type="submission" date="2024-08" db="EMBL/GenBank/DDBJ databases">
        <authorList>
            <person name="Cucini C."/>
            <person name="Frati F."/>
        </authorList>
    </citation>
    <scope>NUCLEOTIDE SEQUENCE [LARGE SCALE GENOMIC DNA]</scope>
</reference>
<organism evidence="2 3">
    <name type="scientific">Orchesella dallaii</name>
    <dbReference type="NCBI Taxonomy" id="48710"/>
    <lineage>
        <taxon>Eukaryota</taxon>
        <taxon>Metazoa</taxon>
        <taxon>Ecdysozoa</taxon>
        <taxon>Arthropoda</taxon>
        <taxon>Hexapoda</taxon>
        <taxon>Collembola</taxon>
        <taxon>Entomobryomorpha</taxon>
        <taxon>Entomobryoidea</taxon>
        <taxon>Orchesellidae</taxon>
        <taxon>Orchesellinae</taxon>
        <taxon>Orchesella</taxon>
    </lineage>
</organism>
<evidence type="ECO:0000313" key="3">
    <source>
        <dbReference type="Proteomes" id="UP001642540"/>
    </source>
</evidence>
<keyword evidence="3" id="KW-1185">Reference proteome</keyword>
<evidence type="ECO:0000256" key="1">
    <source>
        <dbReference type="SAM" id="MobiDB-lite"/>
    </source>
</evidence>
<feature type="region of interest" description="Disordered" evidence="1">
    <location>
        <begin position="363"/>
        <end position="433"/>
    </location>
</feature>
<sequence>METFENHGLDMTLRENFLRSAHSIKRVFKPPTLDDFMGDLPVFAWCGVGETSSKPLSFLEQLFMESNLKLAMMTPVASLQEMEDPISTTLPGNRLAGPKNGIPFYIDFFLQKWKFACRAKKYGCNAMGTVDQLRTHEMTECIYRKLFMCHNPSQKDETSGTLCEAIHNSYKGLVHHLEEHGIKYQHLVESTHTLEFKDFDYLTDQWVAVESRLMDYPHKRFCLLMICENKTHVRILLREITLDKNPFRLPLPFYKVTVAARESSKGQYSCSTSILPHSEKDVTDDDCGGFEINKNFLRRTGEYKDDGSILFNVTFNFQDDSVPPVSSASYSTGDCIVRIDDDVGSCSPALENVSSSITLASNEHLGQSDSGGWKVTNRKNSLDVHPDKLGKCETSQHDAAKKEESNPQGSQGTNLTSSHDGVHSYDMGNPNEAKTRLDINGVWNKVENKIFEEEFKTGGIKADKQENFYDNFKKIEDMWKYSPTGTVKDAKKVTSIAGIKSDAIPGASGLTDFNTFSNAGIPPPAIGRAKYDQQKKDILDSTITPYIQGRVNRKRIIENSNSSSQ</sequence>
<dbReference type="Proteomes" id="UP001642540">
    <property type="component" value="Unassembled WGS sequence"/>
</dbReference>
<accession>A0ABP1PSI5</accession>
<proteinExistence type="predicted"/>
<protein>
    <submittedName>
        <fullName evidence="2">Uncharacterized protein</fullName>
    </submittedName>
</protein>
<gene>
    <name evidence="2" type="ORF">ODALV1_LOCUS2705</name>
</gene>
<feature type="compositionally biased region" description="Basic and acidic residues" evidence="1">
    <location>
        <begin position="380"/>
        <end position="405"/>
    </location>
</feature>
<dbReference type="EMBL" id="CAXLJM020000007">
    <property type="protein sequence ID" value="CAL8073775.1"/>
    <property type="molecule type" value="Genomic_DNA"/>
</dbReference>
<comment type="caution">
    <text evidence="2">The sequence shown here is derived from an EMBL/GenBank/DDBJ whole genome shotgun (WGS) entry which is preliminary data.</text>
</comment>
<name>A0ABP1PSI5_9HEXA</name>